<keyword evidence="4" id="KW-0812">Transmembrane</keyword>
<evidence type="ECO:0000256" key="6">
    <source>
        <dbReference type="ARBA" id="ARBA00022989"/>
    </source>
</evidence>
<dbReference type="InterPro" id="IPR026057">
    <property type="entry name" value="TBL_C"/>
</dbReference>
<name>A0AAD8R7S4_LOLMU</name>
<gene>
    <name evidence="13" type="ORF">QYE76_020111</name>
</gene>
<evidence type="ECO:0000256" key="5">
    <source>
        <dbReference type="ARBA" id="ARBA00022968"/>
    </source>
</evidence>
<dbReference type="EMBL" id="JAUUTY010000006">
    <property type="protein sequence ID" value="KAK1614594.1"/>
    <property type="molecule type" value="Genomic_DNA"/>
</dbReference>
<dbReference type="Pfam" id="PF13839">
    <property type="entry name" value="PC-Esterase"/>
    <property type="match status" value="1"/>
</dbReference>
<sequence length="402" mass="44750">MQKLRLVNPTALSLPAVAIVLLIVGTRLRGSFFGTYSPAIPSGSGVRNSTSAVVPEGCDIFRGEWVPDDGAPYYTNRSCAFIQEHQNCMKYGRPDLGFLRWRWRPDGCELPRFDAARFLQVVSNRSMAFVGDSLARNHMQSLVCLLSKVEYPKDISTTDNQEFRTLYYESHDFTLSIYRSPFLVKANLSDNSDSDHGLWNLYLDEPDDAWLPFMSGADYIIISAASWFTHPSLFYEAGGRLVGCKSCNLPGVPELTLRYSMRAAFRTALRAIAGLEGFTGTVVVRTLTPTSHFEGGEWDKGGDCRRTRPYAARVGVAGQDLELHEAQVEEFAAAKEGAARGVRMMLMDATAAMVLRPDGHPSRYGHWANENVTLYNDCVHWCLPGPVDVWNEMLLHMLLAGA</sequence>
<evidence type="ECO:0000256" key="3">
    <source>
        <dbReference type="ARBA" id="ARBA00022679"/>
    </source>
</evidence>
<proteinExistence type="inferred from homology"/>
<comment type="caution">
    <text evidence="13">The sequence shown here is derived from an EMBL/GenBank/DDBJ whole genome shotgun (WGS) entry which is preliminary data.</text>
</comment>
<keyword evidence="6" id="KW-1133">Transmembrane helix</keyword>
<evidence type="ECO:0000259" key="12">
    <source>
        <dbReference type="Pfam" id="PF14416"/>
    </source>
</evidence>
<evidence type="ECO:0008006" key="15">
    <source>
        <dbReference type="Google" id="ProtNLM"/>
    </source>
</evidence>
<feature type="domain" description="Trichome birefringence-like C-terminal" evidence="11">
    <location>
        <begin position="110"/>
        <end position="397"/>
    </location>
</feature>
<evidence type="ECO:0000313" key="14">
    <source>
        <dbReference type="Proteomes" id="UP001231189"/>
    </source>
</evidence>
<dbReference type="Pfam" id="PF14416">
    <property type="entry name" value="PMR5N"/>
    <property type="match status" value="1"/>
</dbReference>
<dbReference type="PANTHER" id="PTHR32285">
    <property type="entry name" value="PROTEIN TRICHOME BIREFRINGENCE-LIKE 9-RELATED"/>
    <property type="match status" value="1"/>
</dbReference>
<accession>A0AAD8R7S4</accession>
<evidence type="ECO:0000256" key="9">
    <source>
        <dbReference type="ARBA" id="ARBA00023157"/>
    </source>
</evidence>
<dbReference type="Proteomes" id="UP001231189">
    <property type="component" value="Unassembled WGS sequence"/>
</dbReference>
<keyword evidence="5" id="KW-0735">Signal-anchor</keyword>
<keyword evidence="8" id="KW-0472">Membrane</keyword>
<keyword evidence="3" id="KW-0808">Transferase</keyword>
<keyword evidence="14" id="KW-1185">Reference proteome</keyword>
<organism evidence="13 14">
    <name type="scientific">Lolium multiflorum</name>
    <name type="common">Italian ryegrass</name>
    <name type="synonym">Lolium perenne subsp. multiflorum</name>
    <dbReference type="NCBI Taxonomy" id="4521"/>
    <lineage>
        <taxon>Eukaryota</taxon>
        <taxon>Viridiplantae</taxon>
        <taxon>Streptophyta</taxon>
        <taxon>Embryophyta</taxon>
        <taxon>Tracheophyta</taxon>
        <taxon>Spermatophyta</taxon>
        <taxon>Magnoliopsida</taxon>
        <taxon>Liliopsida</taxon>
        <taxon>Poales</taxon>
        <taxon>Poaceae</taxon>
        <taxon>BOP clade</taxon>
        <taxon>Pooideae</taxon>
        <taxon>Poodae</taxon>
        <taxon>Poeae</taxon>
        <taxon>Poeae Chloroplast Group 2 (Poeae type)</taxon>
        <taxon>Loliodinae</taxon>
        <taxon>Loliinae</taxon>
        <taxon>Lolium</taxon>
    </lineage>
</organism>
<dbReference type="AlphaFoldDB" id="A0AAD8R7S4"/>
<keyword evidence="7" id="KW-0333">Golgi apparatus</keyword>
<dbReference type="PANTHER" id="PTHR32285:SF272">
    <property type="entry name" value="OS06G0273200 PROTEIN"/>
    <property type="match status" value="1"/>
</dbReference>
<dbReference type="InterPro" id="IPR029962">
    <property type="entry name" value="TBL"/>
</dbReference>
<evidence type="ECO:0000256" key="10">
    <source>
        <dbReference type="ARBA" id="ARBA00023180"/>
    </source>
</evidence>
<evidence type="ECO:0000259" key="11">
    <source>
        <dbReference type="Pfam" id="PF13839"/>
    </source>
</evidence>
<comment type="subcellular location">
    <subcellularLocation>
        <location evidence="1">Golgi apparatus membrane</location>
        <topology evidence="1">Single-pass type II membrane protein</topology>
    </subcellularLocation>
</comment>
<feature type="domain" description="Trichome birefringence-like N-terminal" evidence="12">
    <location>
        <begin position="57"/>
        <end position="109"/>
    </location>
</feature>
<dbReference type="InterPro" id="IPR025846">
    <property type="entry name" value="TBL_N"/>
</dbReference>
<evidence type="ECO:0000256" key="4">
    <source>
        <dbReference type="ARBA" id="ARBA00022692"/>
    </source>
</evidence>
<comment type="similarity">
    <text evidence="2">Belongs to the PC-esterase family. TBL subfamily.</text>
</comment>
<dbReference type="GO" id="GO:1990538">
    <property type="term" value="F:xylan O-acetyltransferase activity"/>
    <property type="evidence" value="ECO:0007669"/>
    <property type="project" value="UniProtKB-ARBA"/>
</dbReference>
<evidence type="ECO:0000256" key="2">
    <source>
        <dbReference type="ARBA" id="ARBA00007727"/>
    </source>
</evidence>
<evidence type="ECO:0000256" key="7">
    <source>
        <dbReference type="ARBA" id="ARBA00023034"/>
    </source>
</evidence>
<evidence type="ECO:0000256" key="8">
    <source>
        <dbReference type="ARBA" id="ARBA00023136"/>
    </source>
</evidence>
<reference evidence="13" key="1">
    <citation type="submission" date="2023-07" db="EMBL/GenBank/DDBJ databases">
        <title>A chromosome-level genome assembly of Lolium multiflorum.</title>
        <authorList>
            <person name="Chen Y."/>
            <person name="Copetti D."/>
            <person name="Kolliker R."/>
            <person name="Studer B."/>
        </authorList>
    </citation>
    <scope>NUCLEOTIDE SEQUENCE</scope>
    <source>
        <strain evidence="13">02402/16</strain>
        <tissue evidence="13">Leaf</tissue>
    </source>
</reference>
<evidence type="ECO:0000256" key="1">
    <source>
        <dbReference type="ARBA" id="ARBA00004323"/>
    </source>
</evidence>
<dbReference type="GO" id="GO:0000139">
    <property type="term" value="C:Golgi membrane"/>
    <property type="evidence" value="ECO:0007669"/>
    <property type="project" value="UniProtKB-SubCell"/>
</dbReference>
<keyword evidence="9" id="KW-1015">Disulfide bond</keyword>
<protein>
    <recommendedName>
        <fullName evidence="15">Trichome birefringence-like N-terminal domain-containing protein</fullName>
    </recommendedName>
</protein>
<keyword evidence="10" id="KW-0325">Glycoprotein</keyword>
<evidence type="ECO:0000313" key="13">
    <source>
        <dbReference type="EMBL" id="KAK1614594.1"/>
    </source>
</evidence>